<name>A0A5E9G3K7_9MICO</name>
<dbReference type="GO" id="GO:0005975">
    <property type="term" value="P:carbohydrate metabolic process"/>
    <property type="evidence" value="ECO:0007669"/>
    <property type="project" value="UniProtKB-ARBA"/>
</dbReference>
<proteinExistence type="predicted"/>
<dbReference type="Gene3D" id="2.60.40.10">
    <property type="entry name" value="Immunoglobulins"/>
    <property type="match status" value="1"/>
</dbReference>
<dbReference type="InterPro" id="IPR000601">
    <property type="entry name" value="PKD_dom"/>
</dbReference>
<accession>A0A5E9G3K7</accession>
<dbReference type="InterPro" id="IPR011047">
    <property type="entry name" value="Quinoprotein_ADH-like_sf"/>
</dbReference>
<dbReference type="InterPro" id="IPR013783">
    <property type="entry name" value="Ig-like_fold"/>
</dbReference>
<evidence type="ECO:0000313" key="2">
    <source>
        <dbReference type="EMBL" id="SDO36395.1"/>
    </source>
</evidence>
<dbReference type="InterPro" id="IPR022409">
    <property type="entry name" value="PKD/Chitinase_dom"/>
</dbReference>
<dbReference type="CDD" id="cd00146">
    <property type="entry name" value="PKD"/>
    <property type="match status" value="1"/>
</dbReference>
<organism evidence="2 3">
    <name type="scientific">Cryobacterium flavum</name>
    <dbReference type="NCBI Taxonomy" id="1424659"/>
    <lineage>
        <taxon>Bacteria</taxon>
        <taxon>Bacillati</taxon>
        <taxon>Actinomycetota</taxon>
        <taxon>Actinomycetes</taxon>
        <taxon>Micrococcales</taxon>
        <taxon>Microbacteriaceae</taxon>
        <taxon>Cryobacterium</taxon>
    </lineage>
</organism>
<dbReference type="AlphaFoldDB" id="A0A5E9G3K7"/>
<protein>
    <submittedName>
        <fullName evidence="2">PKD domain-containing protein</fullName>
    </submittedName>
</protein>
<sequence>MATPVFVLPRRSVADNPSPRLARLARAGWVGLATVVAVVAAVLSAPSVALADSAPADAATPVTVSADSLPTTQINGVVWAQLIVGDTVYVGGEFTRSRPAGSARGVNEVVRNNLLAYNLTTGKLITSFNPNVNGAVRALVASADGTRVYAGGGFTKVGSETRFRLAAFDTGTGALVSSWKPVVNAQVKALGIFGNTVYAGGTFTVASGQSRTMTASFATSNGALGTWTGQPDGGAVNAQYAWAWGDGTTERAATATATHTYPGAGMYEVVLTVTDTAGATASDTQTIVATDPPAPPITAFAGDAFGRTITRGLGSADIAGPWTTTGSTANYSVGDGVGKLQAAAGQTVNAYLPGATSVDTDLTVSMGTQQAVTGGGTYLSAIGRRVEGNDYRARAKLLASGAVQVQLMRGATSLKYLTVPGLSYAAGDQLKLRLQVTGTSPTTLKAMVWKLGDAVPEAWQVSATDSTAALQQAGSIGLAFYVSASATLSPMTATFDDLIAEPSH</sequence>
<dbReference type="Pfam" id="PF18911">
    <property type="entry name" value="PKD_4"/>
    <property type="match status" value="1"/>
</dbReference>
<dbReference type="STRING" id="1424659.SAMN05216368_11620"/>
<dbReference type="PROSITE" id="PS50093">
    <property type="entry name" value="PKD"/>
    <property type="match status" value="1"/>
</dbReference>
<evidence type="ECO:0000259" key="1">
    <source>
        <dbReference type="PROSITE" id="PS50093"/>
    </source>
</evidence>
<dbReference type="EMBL" id="FNIB01000016">
    <property type="protein sequence ID" value="SDO36395.1"/>
    <property type="molecule type" value="Genomic_DNA"/>
</dbReference>
<dbReference type="SUPFAM" id="SSF50998">
    <property type="entry name" value="Quinoprotein alcohol dehydrogenase-like"/>
    <property type="match status" value="1"/>
</dbReference>
<evidence type="ECO:0000313" key="3">
    <source>
        <dbReference type="Proteomes" id="UP000199639"/>
    </source>
</evidence>
<feature type="domain" description="PKD" evidence="1">
    <location>
        <begin position="228"/>
        <end position="287"/>
    </location>
</feature>
<gene>
    <name evidence="2" type="ORF">SAMN05216368_11620</name>
</gene>
<dbReference type="Proteomes" id="UP000199639">
    <property type="component" value="Unassembled WGS sequence"/>
</dbReference>
<dbReference type="SMART" id="SM00089">
    <property type="entry name" value="PKD"/>
    <property type="match status" value="1"/>
</dbReference>
<dbReference type="RefSeq" id="WP_233197187.1">
    <property type="nucleotide sequence ID" value="NZ_FNIB01000016.1"/>
</dbReference>
<dbReference type="InterPro" id="IPR035986">
    <property type="entry name" value="PKD_dom_sf"/>
</dbReference>
<dbReference type="SUPFAM" id="SSF49299">
    <property type="entry name" value="PKD domain"/>
    <property type="match status" value="1"/>
</dbReference>
<reference evidence="2 3" key="1">
    <citation type="submission" date="2016-10" db="EMBL/GenBank/DDBJ databases">
        <authorList>
            <person name="Varghese N."/>
            <person name="Submissions S."/>
        </authorList>
    </citation>
    <scope>NUCLEOTIDE SEQUENCE [LARGE SCALE GENOMIC DNA]</scope>
    <source>
        <strain evidence="2 3">CGMCC 1.11215</strain>
    </source>
</reference>